<dbReference type="Gene3D" id="2.60.40.1530">
    <property type="entry name" value="ntegrin, alpha v. Chain A, domain 4"/>
    <property type="match status" value="1"/>
</dbReference>
<dbReference type="Gene3D" id="2.60.40.1460">
    <property type="entry name" value="Integrin domains. Chain A, domain 2"/>
    <property type="match status" value="1"/>
</dbReference>
<dbReference type="SUPFAM" id="SSF56219">
    <property type="entry name" value="DNase I-like"/>
    <property type="match status" value="1"/>
</dbReference>
<dbReference type="PANTHER" id="PTHR23220:SF122">
    <property type="entry name" value="INTEGRIN ALPHA-PS1"/>
    <property type="match status" value="1"/>
</dbReference>
<dbReference type="Pfam" id="PF02383">
    <property type="entry name" value="Syja_N"/>
    <property type="match status" value="1"/>
</dbReference>
<evidence type="ECO:0000256" key="14">
    <source>
        <dbReference type="ARBA" id="ARBA00023170"/>
    </source>
</evidence>
<dbReference type="SUPFAM" id="SSF69318">
    <property type="entry name" value="Integrin alpha N-terminal domain"/>
    <property type="match status" value="1"/>
</dbReference>
<dbReference type="EC" id="3.1.3.36" evidence="6"/>
<dbReference type="InterPro" id="IPR048285">
    <property type="entry name" value="Integrin_alpha_Ig-like_2"/>
</dbReference>
<comment type="similarity">
    <text evidence="3 17">Belongs to the integrin alpha chain family.</text>
</comment>
<dbReference type="Pfam" id="PF20806">
    <property type="entry name" value="Integrin_A_Ig_3"/>
    <property type="match status" value="1"/>
</dbReference>
<reference evidence="20 21" key="1">
    <citation type="submission" date="2024-10" db="EMBL/GenBank/DDBJ databases">
        <authorList>
            <person name="Kim D."/>
        </authorList>
    </citation>
    <scope>NUCLEOTIDE SEQUENCE [LARGE SCALE GENOMIC DNA]</scope>
    <source>
        <strain evidence="20">BH-2024</strain>
    </source>
</reference>
<evidence type="ECO:0000256" key="10">
    <source>
        <dbReference type="ARBA" id="ARBA00022889"/>
    </source>
</evidence>
<feature type="repeat" description="FG-GAP" evidence="16">
    <location>
        <begin position="1111"/>
        <end position="1172"/>
    </location>
</feature>
<evidence type="ECO:0000256" key="11">
    <source>
        <dbReference type="ARBA" id="ARBA00022989"/>
    </source>
</evidence>
<feature type="transmembrane region" description="Helical" evidence="17">
    <location>
        <begin position="2197"/>
        <end position="2218"/>
    </location>
</feature>
<keyword evidence="7 17" id="KW-0812">Transmembrane</keyword>
<dbReference type="InterPro" id="IPR000300">
    <property type="entry name" value="IPPc"/>
</dbReference>
<dbReference type="InterPro" id="IPR032695">
    <property type="entry name" value="Integrin_dom_sf"/>
</dbReference>
<dbReference type="PRINTS" id="PR01185">
    <property type="entry name" value="INTEGRINA"/>
</dbReference>
<gene>
    <name evidence="20" type="ORF">niasHT_007426</name>
</gene>
<comment type="caution">
    <text evidence="17">Lacks conserved residue(s) required for the propagation of feature annotation.</text>
</comment>
<evidence type="ECO:0000256" key="1">
    <source>
        <dbReference type="ARBA" id="ARBA00001786"/>
    </source>
</evidence>
<dbReference type="InterPro" id="IPR013519">
    <property type="entry name" value="Int_alpha_beta-p"/>
</dbReference>
<dbReference type="SMART" id="SM01165">
    <property type="entry name" value="DUF1866"/>
    <property type="match status" value="1"/>
</dbReference>
<keyword evidence="12 17" id="KW-0401">Integrin</keyword>
<dbReference type="SUPFAM" id="SSF69179">
    <property type="entry name" value="Integrin domains"/>
    <property type="match status" value="2"/>
</dbReference>
<comment type="similarity">
    <text evidence="5">In the central section; belongs to the inositol 1,4,5-trisphosphate 5-phosphatase family.</text>
</comment>
<dbReference type="PANTHER" id="PTHR23220">
    <property type="entry name" value="INTEGRIN ALPHA"/>
    <property type="match status" value="1"/>
</dbReference>
<evidence type="ECO:0000256" key="5">
    <source>
        <dbReference type="ARBA" id="ARBA00009678"/>
    </source>
</evidence>
<feature type="repeat" description="FG-GAP" evidence="16">
    <location>
        <begin position="1416"/>
        <end position="1479"/>
    </location>
</feature>
<dbReference type="InterPro" id="IPR013649">
    <property type="entry name" value="Integrin_alpha_Ig-like_1"/>
</dbReference>
<dbReference type="InterPro" id="IPR012677">
    <property type="entry name" value="Nucleotide-bd_a/b_plait_sf"/>
</dbReference>
<dbReference type="Gene3D" id="1.20.5.930">
    <property type="entry name" value="Bicelle-embedded integrin alpha(iib) transmembrane segment"/>
    <property type="match status" value="1"/>
</dbReference>
<feature type="repeat" description="FG-GAP" evidence="16">
    <location>
        <begin position="1487"/>
        <end position="1547"/>
    </location>
</feature>
<dbReference type="Pfam" id="PF08952">
    <property type="entry name" value="DUF1866"/>
    <property type="match status" value="1"/>
</dbReference>
<evidence type="ECO:0000259" key="19">
    <source>
        <dbReference type="PROSITE" id="PS50275"/>
    </source>
</evidence>
<dbReference type="InterPro" id="IPR036691">
    <property type="entry name" value="Endo/exonu/phosph_ase_sf"/>
</dbReference>
<dbReference type="Pfam" id="PF20805">
    <property type="entry name" value="Integrin_A_Ig_2"/>
    <property type="match status" value="1"/>
</dbReference>
<dbReference type="GO" id="GO:0048513">
    <property type="term" value="P:animal organ development"/>
    <property type="evidence" value="ECO:0007669"/>
    <property type="project" value="UniProtKB-ARBA"/>
</dbReference>
<evidence type="ECO:0000256" key="18">
    <source>
        <dbReference type="SAM" id="MobiDB-lite"/>
    </source>
</evidence>
<dbReference type="GO" id="GO:0007155">
    <property type="term" value="P:cell adhesion"/>
    <property type="evidence" value="ECO:0007669"/>
    <property type="project" value="UniProtKB-KW"/>
</dbReference>
<evidence type="ECO:0000256" key="3">
    <source>
        <dbReference type="ARBA" id="ARBA00008054"/>
    </source>
</evidence>
<evidence type="ECO:0000256" key="9">
    <source>
        <dbReference type="ARBA" id="ARBA00022737"/>
    </source>
</evidence>
<dbReference type="InterPro" id="IPR013517">
    <property type="entry name" value="FG-GAP"/>
</dbReference>
<dbReference type="InterPro" id="IPR000413">
    <property type="entry name" value="Integrin_alpha"/>
</dbReference>
<evidence type="ECO:0000313" key="21">
    <source>
        <dbReference type="Proteomes" id="UP001620626"/>
    </source>
</evidence>
<feature type="region of interest" description="Disordered" evidence="18">
    <location>
        <begin position="2049"/>
        <end position="2069"/>
    </location>
</feature>
<dbReference type="Gene3D" id="3.60.10.10">
    <property type="entry name" value="Endonuclease/exonuclease/phosphatase"/>
    <property type="match status" value="1"/>
</dbReference>
<dbReference type="SMART" id="SM00191">
    <property type="entry name" value="Int_alpha"/>
    <property type="match status" value="4"/>
</dbReference>
<comment type="catalytic activity">
    <reaction evidence="1">
        <text>a 1,2-diacyl-sn-glycero-3-phospho-(1D-myo-inositol-4,5-bisphosphate) + H2O = a 1,2-diacyl-sn-glycero-3-phospho-(1D-myo-inositol 4-phosphate) + phosphate</text>
        <dbReference type="Rhea" id="RHEA:22764"/>
        <dbReference type="ChEBI" id="CHEBI:15377"/>
        <dbReference type="ChEBI" id="CHEBI:43474"/>
        <dbReference type="ChEBI" id="CHEBI:58178"/>
        <dbReference type="ChEBI" id="CHEBI:58456"/>
        <dbReference type="EC" id="3.1.3.36"/>
    </reaction>
</comment>
<comment type="caution">
    <text evidence="20">The sequence shown here is derived from an EMBL/GenBank/DDBJ whole genome shotgun (WGS) entry which is preliminary data.</text>
</comment>
<feature type="domain" description="SAC" evidence="19">
    <location>
        <begin position="119"/>
        <end position="440"/>
    </location>
</feature>
<name>A0ABD2LM01_9BILA</name>
<feature type="transmembrane region" description="Helical" evidence="17">
    <location>
        <begin position="632"/>
        <end position="657"/>
    </location>
</feature>
<protein>
    <recommendedName>
        <fullName evidence="6">phosphoinositide 5-phosphatase</fullName>
        <ecNumber evidence="6">3.1.3.36</ecNumber>
    </recommendedName>
</protein>
<keyword evidence="14 17" id="KW-0675">Receptor</keyword>
<evidence type="ECO:0000256" key="15">
    <source>
        <dbReference type="ARBA" id="ARBA00023180"/>
    </source>
</evidence>
<accession>A0ABD2LM01</accession>
<dbReference type="InterPro" id="IPR048286">
    <property type="entry name" value="Integrin_alpha_Ig-like_3"/>
</dbReference>
<evidence type="ECO:0000256" key="8">
    <source>
        <dbReference type="ARBA" id="ARBA00022729"/>
    </source>
</evidence>
<comment type="similarity">
    <text evidence="4">Belongs to the synaptojanin family.</text>
</comment>
<evidence type="ECO:0000256" key="4">
    <source>
        <dbReference type="ARBA" id="ARBA00008943"/>
    </source>
</evidence>
<dbReference type="PROSITE" id="PS50275">
    <property type="entry name" value="SAC"/>
    <property type="match status" value="1"/>
</dbReference>
<dbReference type="Pfam" id="PF08441">
    <property type="entry name" value="Integrin_A_Ig_1"/>
    <property type="match status" value="1"/>
</dbReference>
<organism evidence="20 21">
    <name type="scientific">Heterodera trifolii</name>
    <dbReference type="NCBI Taxonomy" id="157864"/>
    <lineage>
        <taxon>Eukaryota</taxon>
        <taxon>Metazoa</taxon>
        <taxon>Ecdysozoa</taxon>
        <taxon>Nematoda</taxon>
        <taxon>Chromadorea</taxon>
        <taxon>Rhabditida</taxon>
        <taxon>Tylenchina</taxon>
        <taxon>Tylenchomorpha</taxon>
        <taxon>Tylenchoidea</taxon>
        <taxon>Heteroderidae</taxon>
        <taxon>Heteroderinae</taxon>
        <taxon>Heterodera</taxon>
    </lineage>
</organism>
<dbReference type="Pfam" id="PF22669">
    <property type="entry name" value="Exo_endo_phos2"/>
    <property type="match status" value="1"/>
</dbReference>
<dbReference type="Pfam" id="PF01839">
    <property type="entry name" value="FG-GAP"/>
    <property type="match status" value="1"/>
</dbReference>
<dbReference type="GO" id="GO:0007229">
    <property type="term" value="P:integrin-mediated signaling pathway"/>
    <property type="evidence" value="ECO:0007669"/>
    <property type="project" value="UniProtKB-KW"/>
</dbReference>
<evidence type="ECO:0000256" key="2">
    <source>
        <dbReference type="ARBA" id="ARBA00004479"/>
    </source>
</evidence>
<keyword evidence="11 17" id="KW-1133">Transmembrane helix</keyword>
<keyword evidence="8" id="KW-0732">Signal</keyword>
<proteinExistence type="inferred from homology"/>
<dbReference type="InterPro" id="IPR028994">
    <property type="entry name" value="Integrin_alpha_N"/>
</dbReference>
<dbReference type="GO" id="GO:0016020">
    <property type="term" value="C:membrane"/>
    <property type="evidence" value="ECO:0007669"/>
    <property type="project" value="UniProtKB-SubCell"/>
</dbReference>
<keyword evidence="10 17" id="KW-0130">Cell adhesion</keyword>
<dbReference type="GO" id="GO:0004439">
    <property type="term" value="F:phosphatidylinositol-4,5-bisphosphate 5-phosphatase activity"/>
    <property type="evidence" value="ECO:0007669"/>
    <property type="project" value="UniProtKB-EC"/>
</dbReference>
<dbReference type="InterPro" id="IPR002013">
    <property type="entry name" value="SAC_dom"/>
</dbReference>
<keyword evidence="21" id="KW-1185">Reference proteome</keyword>
<evidence type="ECO:0000256" key="17">
    <source>
        <dbReference type="RuleBase" id="RU003762"/>
    </source>
</evidence>
<dbReference type="PROSITE" id="PS51470">
    <property type="entry name" value="FG_GAP"/>
    <property type="match status" value="4"/>
</dbReference>
<dbReference type="Gene3D" id="3.30.70.330">
    <property type="match status" value="1"/>
</dbReference>
<dbReference type="Gene3D" id="2.60.40.1510">
    <property type="entry name" value="ntegrin, alpha v. Chain A, domain 3"/>
    <property type="match status" value="1"/>
</dbReference>
<evidence type="ECO:0000256" key="7">
    <source>
        <dbReference type="ARBA" id="ARBA00022692"/>
    </source>
</evidence>
<dbReference type="Proteomes" id="UP001620626">
    <property type="component" value="Unassembled WGS sequence"/>
</dbReference>
<comment type="subcellular location">
    <subcellularLocation>
        <location evidence="2 17">Membrane</location>
        <topology evidence="2 17">Single-pass type I membrane protein</topology>
    </subcellularLocation>
</comment>
<sequence>MSLRNVRIYRKILGNGTSSTLVDSSANEDFLLLQCGGMLTIGKDVGNSLKQQYTKVSDGYALLGIHKISKDEHFLVVVKSVLSVGQLFNCDLHKITNVQFVSLNVLSNTEQIDARIVEMQKFLSAGIFYFAGSNKGSNYDLTHSLQRKQTIGEFGQSDFRFYWNRTLTFPFERFGVPIDDWLVKCICGSVLVRTIYVGHRTAKVALISRLSCDYVGTRFNVRGINDDGNVANFVETEQLLTFEEKDCSYVQVRGSVPLFWEQPGINVGSHTIKLKPLEFSMFAMERHYSFLKQFYGDLLSVNLLGSKKGERSLSTAFQTAINLSKLHSDVRFVSFDYHAELKQSKENAKRLISEIDSFIDHCAFFFSHGSFQKGVIRTNCLDCLDRTNCVQTLIGMRALLAQLNILGVEQFKANIVLRFEEVVRDLWQKNGDNCSVIYAGTGALEGKSKLKDASRSFVRTIQNNLMDTSKQESIDLLLLGCLFGDDKFDKLSNLLPPYLMKSSSYFFECPSIESFVEQEKEMCTSKSLRVFVGTWNVNGGKNIYNVAFKENHSLDLWLYPLALLDADALNFDLIAVGFEEIVDLNASNLVKASTTNQRIWRDGLKRVIDRFQSTHFSSENDKFVVLACEQLVIFPIVFATFTFCVPFLVGVCLVLFIRASLLGSVRDLAIGDVKTGMGGATGNKGSVAVRMTFNSTSICFVCSHFAAGQNEVIARNSDYQTALKKIRFPMGRTIMSHDTVFWMGDFNYRISLPGDDVKNAIQSNTFAILSGFDQLTQQKEAGNIFAQFSEGPLHFAPTYKYDTFSDDYDTSDKCRSPAWTDRILWMDSNNLVQLIYYGRSELKTSDHRPVFAIFELNSLKFELPKAEPLLKDTIISLGPPDSTIICSVSGHSDAFPQHLCNAIFSKIYELGITILVSKLEGPFMHVQLANGMDALMALSMDGVELGNNDLRLAVTLAFSGQWPDSLVANFEKYLSIARAEFVQSREEKPVEWAALNLNMAEESDEEGDEQPNGIGCSSVQDNFSLIDISDILFLVHAVRCCGSFVRRFSSIFPRHSFPNIVIGLGRIALSPNCPMLSSHFLRCASLCLFHLFSVFFFCTFYVDLAAFNLDLDQPLFWRGPSNSFFGFSIAQHFKDGKPILLIGAPKANSVQPNAIQSGAVFACQMANDFWTKGRRKRQTKEMLGNCEQLQIEHPTEAEFHRPTERFNSKSLHSEGKNHQMLGFVIRSSGRREKAESRAMACAPLLRWTPNAYTNGVCYLLNSELNNTVVINPCDSLPKKDRHNDYGACEQGFSGFVDNHIILTGLPGARKWTGGVFARYEFTDSDGFTDLVDRRTMDVSKEQRGIINVLTSHDYLGYSVRYGRFGFWYEHTEAGAEAANFTVVSGATRYNQTGAVVFLPFWRHVQAENQRQLGLSDDFFLLAGHQLGSGFGSALEVLDLNADGFDDLLVGAPFEFHLRSDGASGGAVYVFYSAGVRRQKGDSARVFRAPKILRGTGAHSQFGAALTRLGNVDNDAEGTQDFAVGAPQSDSGQGSVFIYFGDKWDDFSTEPAQQIHASVLNGRSAGQNLTSFGSALAGGVDMDGDGYVELGVGAHQSDIVALFRARPIVDVQLAHFFPQKQIKIDADNTCSPSAHSCFSLFTSLRLLPRNDSSRLFSRHFADNKQQQPFLCRLQAIPSAKGVMPRALFVPNGAATAEWRCGRSALGGGEERQTHNIYVPKGNQDWTNPLRFNLTVSVSPSGALAQQSFPLPIINRKQRSHFFDIAFDKKCGEDNECHSELALQAAILDITRREDGIYIAKVTERDSLVIRFLVENLKERAFLAKLFVEYNGDELDEPHLTQRDYQKETPKLDIERRNEGLVVVGLGNPMEAGRKLSFDLAFKLVRGSSERISASLNFRALLNSSSVEEETANNEWSAEVQLIKEADLQLEGASRPSIVRFSKGNRLVTDEVDIGPQVVHVYTITNHGPFYARNVSLKINWPLQLMSVDPLSSRQIASGSWALYTLEEPLIRHNGQIRRCAAPPQLHGQKSINPLGVYNDETLKLDYQMTSRRQRPKRVANQQADGANAEGGTISATAPLTSIFDNGRIRRKEIEESSGAKVRIADINCKDGSALCVPLQCHFDYIGRNDSILIEIRARLWNFTFSADYRAIDYIAISSEGFIEVDPNQGILEDVTNNFARVTTDAYPDRPQQEGQIRVWMLLLAVLIGLALLGLLVLCCRMLGFFKRKRPADMHLHQAHYQHNKEFDEG</sequence>
<dbReference type="InterPro" id="IPR015047">
    <property type="entry name" value="SYNJ1/2_RRM"/>
</dbReference>
<evidence type="ECO:0000256" key="12">
    <source>
        <dbReference type="ARBA" id="ARBA00023037"/>
    </source>
</evidence>
<feature type="transmembrane region" description="Helical" evidence="17">
    <location>
        <begin position="1080"/>
        <end position="1102"/>
    </location>
</feature>
<evidence type="ECO:0000256" key="16">
    <source>
        <dbReference type="PROSITE-ProRule" id="PRU00803"/>
    </source>
</evidence>
<evidence type="ECO:0000256" key="13">
    <source>
        <dbReference type="ARBA" id="ARBA00023136"/>
    </source>
</evidence>
<dbReference type="EMBL" id="JBICBT010000362">
    <property type="protein sequence ID" value="KAL3116126.1"/>
    <property type="molecule type" value="Genomic_DNA"/>
</dbReference>
<keyword evidence="15" id="KW-0325">Glycoprotein</keyword>
<keyword evidence="13 17" id="KW-0472">Membrane</keyword>
<evidence type="ECO:0000313" key="20">
    <source>
        <dbReference type="EMBL" id="KAL3116126.1"/>
    </source>
</evidence>
<evidence type="ECO:0000256" key="6">
    <source>
        <dbReference type="ARBA" id="ARBA00013044"/>
    </source>
</evidence>
<dbReference type="Gene3D" id="2.130.10.130">
    <property type="entry name" value="Integrin alpha, N-terminal"/>
    <property type="match status" value="1"/>
</dbReference>
<dbReference type="SMART" id="SM00128">
    <property type="entry name" value="IPPc"/>
    <property type="match status" value="1"/>
</dbReference>
<feature type="repeat" description="FG-GAP" evidence="16">
    <location>
        <begin position="1557"/>
        <end position="1619"/>
    </location>
</feature>
<keyword evidence="9" id="KW-0677">Repeat</keyword>